<dbReference type="OrthoDB" id="5877292at2759"/>
<dbReference type="Proteomes" id="UP000024635">
    <property type="component" value="Unassembled WGS sequence"/>
</dbReference>
<dbReference type="EMBL" id="JARK01001367">
    <property type="protein sequence ID" value="EYC17210.1"/>
    <property type="molecule type" value="Genomic_DNA"/>
</dbReference>
<reference evidence="4" key="1">
    <citation type="journal article" date="2015" name="Nat. Genet.">
        <title>The genome and transcriptome of the zoonotic hookworm Ancylostoma ceylanicum identify infection-specific gene families.</title>
        <authorList>
            <person name="Schwarz E.M."/>
            <person name="Hu Y."/>
            <person name="Antoshechkin I."/>
            <person name="Miller M.M."/>
            <person name="Sternberg P.W."/>
            <person name="Aroian R.V."/>
        </authorList>
    </citation>
    <scope>NUCLEOTIDE SEQUENCE</scope>
    <source>
        <strain evidence="4">HY135</strain>
    </source>
</reference>
<organism evidence="3 4">
    <name type="scientific">Ancylostoma ceylanicum</name>
    <dbReference type="NCBI Taxonomy" id="53326"/>
    <lineage>
        <taxon>Eukaryota</taxon>
        <taxon>Metazoa</taxon>
        <taxon>Ecdysozoa</taxon>
        <taxon>Nematoda</taxon>
        <taxon>Chromadorea</taxon>
        <taxon>Rhabditida</taxon>
        <taxon>Rhabditina</taxon>
        <taxon>Rhabditomorpha</taxon>
        <taxon>Strongyloidea</taxon>
        <taxon>Ancylostomatidae</taxon>
        <taxon>Ancylostomatinae</taxon>
        <taxon>Ancylostoma</taxon>
    </lineage>
</organism>
<proteinExistence type="predicted"/>
<feature type="chain" id="PRO_5001488501" evidence="2">
    <location>
        <begin position="21"/>
        <end position="161"/>
    </location>
</feature>
<dbReference type="AlphaFoldDB" id="A0A016UPV5"/>
<feature type="compositionally biased region" description="Basic residues" evidence="1">
    <location>
        <begin position="141"/>
        <end position="152"/>
    </location>
</feature>
<protein>
    <submittedName>
        <fullName evidence="3">Uncharacterized protein</fullName>
    </submittedName>
</protein>
<evidence type="ECO:0000256" key="1">
    <source>
        <dbReference type="SAM" id="MobiDB-lite"/>
    </source>
</evidence>
<evidence type="ECO:0000256" key="2">
    <source>
        <dbReference type="SAM" id="SignalP"/>
    </source>
</evidence>
<accession>A0A016UPV5</accession>
<keyword evidence="4" id="KW-1185">Reference proteome</keyword>
<feature type="signal peptide" evidence="2">
    <location>
        <begin position="1"/>
        <end position="20"/>
    </location>
</feature>
<name>A0A016UPV5_9BILA</name>
<evidence type="ECO:0000313" key="3">
    <source>
        <dbReference type="EMBL" id="EYC17210.1"/>
    </source>
</evidence>
<sequence length="161" mass="17842">MSYFYNLLSLLLVIVQRSLASFPIDNALEEEPAVAAVPEPVSRVPIAHPHVAPVAATVAAPAAPAPYYPYAYPYNQYAPYHHPRTEVHNIVKSYAKEAGQASETLMVSGGGHLPAIMDVHPPEHMSEVLTFPAPWHSRLHRQKMAKKTSRTHKSFDRKGKN</sequence>
<evidence type="ECO:0000313" key="4">
    <source>
        <dbReference type="Proteomes" id="UP000024635"/>
    </source>
</evidence>
<feature type="region of interest" description="Disordered" evidence="1">
    <location>
        <begin position="141"/>
        <end position="161"/>
    </location>
</feature>
<keyword evidence="2" id="KW-0732">Signal</keyword>
<gene>
    <name evidence="3" type="primary">Acey_s0031.g2340</name>
    <name evidence="3" type="ORF">Y032_0031g2340</name>
</gene>
<comment type="caution">
    <text evidence="3">The sequence shown here is derived from an EMBL/GenBank/DDBJ whole genome shotgun (WGS) entry which is preliminary data.</text>
</comment>